<dbReference type="CDD" id="cd00250">
    <property type="entry name" value="CAS_like"/>
    <property type="match status" value="1"/>
</dbReference>
<keyword evidence="9" id="KW-1185">Reference proteome</keyword>
<dbReference type="InParanoid" id="A0A1D2VMM2"/>
<dbReference type="GO" id="GO:0007005">
    <property type="term" value="P:mitochondrion organization"/>
    <property type="evidence" value="ECO:0007669"/>
    <property type="project" value="EnsemblFungi"/>
</dbReference>
<dbReference type="GeneID" id="30964987"/>
<keyword evidence="3" id="KW-0479">Metal-binding</keyword>
<keyword evidence="5" id="KW-0560">Oxidoreductase</keyword>
<evidence type="ECO:0000256" key="2">
    <source>
        <dbReference type="ARBA" id="ARBA00008654"/>
    </source>
</evidence>
<dbReference type="InterPro" id="IPR003819">
    <property type="entry name" value="TauD/TfdA-like"/>
</dbReference>
<gene>
    <name evidence="8" type="ORF">ASCRUDRAFT_6488</name>
</gene>
<dbReference type="Proteomes" id="UP000095038">
    <property type="component" value="Unassembled WGS sequence"/>
</dbReference>
<evidence type="ECO:0000313" key="9">
    <source>
        <dbReference type="Proteomes" id="UP000095038"/>
    </source>
</evidence>
<dbReference type="GO" id="GO:0051213">
    <property type="term" value="F:dioxygenase activity"/>
    <property type="evidence" value="ECO:0007669"/>
    <property type="project" value="UniProtKB-KW"/>
</dbReference>
<evidence type="ECO:0000256" key="1">
    <source>
        <dbReference type="ARBA" id="ARBA00001954"/>
    </source>
</evidence>
<dbReference type="Pfam" id="PF02668">
    <property type="entry name" value="TauD"/>
    <property type="match status" value="1"/>
</dbReference>
<dbReference type="InterPro" id="IPR038492">
    <property type="entry name" value="GBBH-like_N_sf"/>
</dbReference>
<dbReference type="OrthoDB" id="406634at2759"/>
<dbReference type="Gene3D" id="3.30.2020.30">
    <property type="match status" value="1"/>
</dbReference>
<dbReference type="PANTHER" id="PTHR10696:SF25">
    <property type="entry name" value="OXIDOREDUCTASE AIM17-RELATED"/>
    <property type="match status" value="1"/>
</dbReference>
<dbReference type="EMBL" id="KV454476">
    <property type="protein sequence ID" value="ODV62850.1"/>
    <property type="molecule type" value="Genomic_DNA"/>
</dbReference>
<evidence type="ECO:0000256" key="6">
    <source>
        <dbReference type="ARBA" id="ARBA00023004"/>
    </source>
</evidence>
<protein>
    <submittedName>
        <fullName evidence="8">Clavaminate synthase-like protein</fullName>
    </submittedName>
</protein>
<dbReference type="GO" id="GO:0046872">
    <property type="term" value="F:metal ion binding"/>
    <property type="evidence" value="ECO:0007669"/>
    <property type="project" value="UniProtKB-KW"/>
</dbReference>
<evidence type="ECO:0000256" key="4">
    <source>
        <dbReference type="ARBA" id="ARBA00022964"/>
    </source>
</evidence>
<evidence type="ECO:0000256" key="5">
    <source>
        <dbReference type="ARBA" id="ARBA00023002"/>
    </source>
</evidence>
<accession>A0A1D2VMM2</accession>
<sequence length="441" mass="51598">MTANKPTLKINFYNDKVTSITFIDNEDYSVPDIVNFSNVFLRDSSTSPDAFDPVSGQKLFTTSSIPKDLIPAKEPEIYFDNSLNEFVIKINWSDKNESVYPESFLRKYSSDENRKSGKYYEDRVEFWNLKKLLKPHRVLYYDYISYLENKDKAFLNSLINLNKFGLTFINNIPKDIEIGDTEDPYIEKIAKKIGYIKETFWGRLFDVRSVPTPKNIAYSSKEIILHMDLMYYESPPGLQLLHSINNKVEGGESIFVDAFNAARYVMEKDPHGYFALCNVPINYHYDNDGHHYFYSRPLIVEDQNKIDPLTNLAEITEINYSPPFQAPFEFGITSPLRKIGDFKDHGKIDNYQSAKDSGDRYLFRDFHRGLKIFEDFINNPENQYQLRLEAGEAVIFDNRRILHARTEFVDEVGSKRWLKGCYIDRDSYFSKLRTTYKAHNI</sequence>
<dbReference type="AlphaFoldDB" id="A0A1D2VMM2"/>
<dbReference type="RefSeq" id="XP_020049157.1">
    <property type="nucleotide sequence ID" value="XM_020191351.1"/>
</dbReference>
<organism evidence="8 9">
    <name type="scientific">Ascoidea rubescens DSM 1968</name>
    <dbReference type="NCBI Taxonomy" id="1344418"/>
    <lineage>
        <taxon>Eukaryota</taxon>
        <taxon>Fungi</taxon>
        <taxon>Dikarya</taxon>
        <taxon>Ascomycota</taxon>
        <taxon>Saccharomycotina</taxon>
        <taxon>Saccharomycetes</taxon>
        <taxon>Ascoideaceae</taxon>
        <taxon>Ascoidea</taxon>
    </lineage>
</organism>
<name>A0A1D2VMM2_9ASCO</name>
<dbReference type="GO" id="GO:0005739">
    <property type="term" value="C:mitochondrion"/>
    <property type="evidence" value="ECO:0007669"/>
    <property type="project" value="TreeGrafter"/>
</dbReference>
<comment type="cofactor">
    <cofactor evidence="1">
        <name>Fe(2+)</name>
        <dbReference type="ChEBI" id="CHEBI:29033"/>
    </cofactor>
</comment>
<keyword evidence="4" id="KW-0223">Dioxygenase</keyword>
<evidence type="ECO:0000256" key="3">
    <source>
        <dbReference type="ARBA" id="ARBA00022723"/>
    </source>
</evidence>
<dbReference type="InterPro" id="IPR050411">
    <property type="entry name" value="AlphaKG_dependent_hydroxylases"/>
</dbReference>
<dbReference type="PANTHER" id="PTHR10696">
    <property type="entry name" value="GAMMA-BUTYROBETAINE HYDROXYLASE-RELATED"/>
    <property type="match status" value="1"/>
</dbReference>
<keyword evidence="6" id="KW-0408">Iron</keyword>
<reference evidence="9" key="1">
    <citation type="submission" date="2016-05" db="EMBL/GenBank/DDBJ databases">
        <title>Comparative genomics of biotechnologically important yeasts.</title>
        <authorList>
            <consortium name="DOE Joint Genome Institute"/>
            <person name="Riley R."/>
            <person name="Haridas S."/>
            <person name="Wolfe K.H."/>
            <person name="Lopes M.R."/>
            <person name="Hittinger C.T."/>
            <person name="Goker M."/>
            <person name="Salamov A."/>
            <person name="Wisecaver J."/>
            <person name="Long T.M."/>
            <person name="Aerts A.L."/>
            <person name="Barry K."/>
            <person name="Choi C."/>
            <person name="Clum A."/>
            <person name="Coughlan A.Y."/>
            <person name="Deshpande S."/>
            <person name="Douglass A.P."/>
            <person name="Hanson S.J."/>
            <person name="Klenk H.-P."/>
            <person name="Labutti K."/>
            <person name="Lapidus A."/>
            <person name="Lindquist E."/>
            <person name="Lipzen A."/>
            <person name="Meier-Kolthoff J.P."/>
            <person name="Ohm R.A."/>
            <person name="Otillar R.P."/>
            <person name="Pangilinan J."/>
            <person name="Peng Y."/>
            <person name="Rokas A."/>
            <person name="Rosa C.A."/>
            <person name="Scheuner C."/>
            <person name="Sibirny A.A."/>
            <person name="Slot J.C."/>
            <person name="Stielow J.B."/>
            <person name="Sun H."/>
            <person name="Kurtzman C.P."/>
            <person name="Blackwell M."/>
            <person name="Grigoriev I.V."/>
            <person name="Jeffries T.W."/>
        </authorList>
    </citation>
    <scope>NUCLEOTIDE SEQUENCE [LARGE SCALE GENOMIC DNA]</scope>
    <source>
        <strain evidence="9">DSM 1968</strain>
    </source>
</reference>
<evidence type="ECO:0000313" key="8">
    <source>
        <dbReference type="EMBL" id="ODV62850.1"/>
    </source>
</evidence>
<dbReference type="Gene3D" id="3.60.130.10">
    <property type="entry name" value="Clavaminate synthase-like"/>
    <property type="match status" value="1"/>
</dbReference>
<evidence type="ECO:0000259" key="7">
    <source>
        <dbReference type="Pfam" id="PF02668"/>
    </source>
</evidence>
<dbReference type="InterPro" id="IPR042098">
    <property type="entry name" value="TauD-like_sf"/>
</dbReference>
<dbReference type="STRING" id="1344418.A0A1D2VMM2"/>
<comment type="similarity">
    <text evidence="2">Belongs to the gamma-BBH/TMLD family.</text>
</comment>
<dbReference type="FunCoup" id="A0A1D2VMM2">
    <property type="interactions" value="670"/>
</dbReference>
<feature type="domain" description="TauD/TfdA-like" evidence="7">
    <location>
        <begin position="147"/>
        <end position="422"/>
    </location>
</feature>
<proteinExistence type="inferred from homology"/>
<dbReference type="SUPFAM" id="SSF51197">
    <property type="entry name" value="Clavaminate synthase-like"/>
    <property type="match status" value="1"/>
</dbReference>
<dbReference type="GO" id="GO:0045329">
    <property type="term" value="P:carnitine biosynthetic process"/>
    <property type="evidence" value="ECO:0007669"/>
    <property type="project" value="TreeGrafter"/>
</dbReference>